<gene>
    <name evidence="2" type="ordered locus">MROS_0595</name>
</gene>
<dbReference type="eggNOG" id="COG3166">
    <property type="taxonomic scope" value="Bacteria"/>
</dbReference>
<dbReference type="HOGENOM" id="CLU_526580_0_0_10"/>
<keyword evidence="1" id="KW-1133">Transmembrane helix</keyword>
<dbReference type="Proteomes" id="UP000009011">
    <property type="component" value="Chromosome"/>
</dbReference>
<protein>
    <submittedName>
        <fullName evidence="2">Fimbrial assembly family protein</fullName>
    </submittedName>
</protein>
<dbReference type="RefSeq" id="WP_014855275.1">
    <property type="nucleotide sequence ID" value="NC_018178.1"/>
</dbReference>
<reference evidence="2 3" key="1">
    <citation type="journal article" date="2013" name="PLoS ONE">
        <title>Genomic analysis of Melioribacter roseus, facultatively anaerobic organotrophic bacterium representing a novel deep lineage within Bacteriodetes/Chlorobi group.</title>
        <authorList>
            <person name="Kadnikov V.V."/>
            <person name="Mardanov A.V."/>
            <person name="Podosokorskaya O.A."/>
            <person name="Gavrilov S.N."/>
            <person name="Kublanov I.V."/>
            <person name="Beletsky A.V."/>
            <person name="Bonch-Osmolovskaya E.A."/>
            <person name="Ravin N.V."/>
        </authorList>
    </citation>
    <scope>NUCLEOTIDE SEQUENCE [LARGE SCALE GENOMIC DNA]</scope>
    <source>
        <strain evidence="3">JCM 17771 / P3M-2</strain>
    </source>
</reference>
<dbReference type="KEGG" id="mro:MROS_0595"/>
<keyword evidence="1" id="KW-0472">Membrane</keyword>
<accession>I6ZXQ6</accession>
<dbReference type="EMBL" id="CP003557">
    <property type="protein sequence ID" value="AFN73838.1"/>
    <property type="molecule type" value="Genomic_DNA"/>
</dbReference>
<evidence type="ECO:0000256" key="1">
    <source>
        <dbReference type="SAM" id="Phobius"/>
    </source>
</evidence>
<keyword evidence="3" id="KW-1185">Reference proteome</keyword>
<organism evidence="2 3">
    <name type="scientific">Melioribacter roseus (strain DSM 23840 / JCM 17771 / VKM B-2668 / P3M-2)</name>
    <dbReference type="NCBI Taxonomy" id="1191523"/>
    <lineage>
        <taxon>Bacteria</taxon>
        <taxon>Pseudomonadati</taxon>
        <taxon>Ignavibacteriota</taxon>
        <taxon>Ignavibacteria</taxon>
        <taxon>Ignavibacteriales</taxon>
        <taxon>Melioribacteraceae</taxon>
        <taxon>Melioribacter</taxon>
    </lineage>
</organism>
<evidence type="ECO:0000313" key="3">
    <source>
        <dbReference type="Proteomes" id="UP000009011"/>
    </source>
</evidence>
<dbReference type="STRING" id="1191523.MROS_0595"/>
<proteinExistence type="predicted"/>
<name>I6ZXQ6_MELRP</name>
<feature type="transmembrane region" description="Helical" evidence="1">
    <location>
        <begin position="355"/>
        <end position="376"/>
    </location>
</feature>
<dbReference type="OrthoDB" id="9764682at2"/>
<keyword evidence="1" id="KW-0812">Transmembrane</keyword>
<evidence type="ECO:0000313" key="2">
    <source>
        <dbReference type="EMBL" id="AFN73838.1"/>
    </source>
</evidence>
<dbReference type="AlphaFoldDB" id="I6ZXQ6"/>
<sequence length="517" mass="58163">MKYLVSVYTEGNNAKAALLEKEKESVKVLRVLSLSVSAPGDAGSNNFMLDLETPAAGNDLSFDELENIAEGESESGDASDISRLNSILSGIKLSQVQFMPVVGEPTANYHFSERPADANKKKLLQAIISDIYDSKGVKVTPDMLGYTEFDEKTILSVFLEGEIPAVTLINRLANFNKRRYLKIPAIKPAELSLAYYAAKNGNFFPEDNTLIIYIGRETSKLIFLEGNKLKHIGATLDVGVSNLHTYDVYFSKILLEMENGGVSKLDNIILCGEDRSENLILSFYGTFPEANVSEMKFEDIDISELSEENQRDLALYSIPISAGVEYFDELDKKHKGVNILPRYIQENQKFLQFGWHSYALMPLLFGATFFFTFEILSNMQKINELDMEIARLNQKQIQNQALIEEITPLQNRINSFDATQSILDSATVDAGIWSDNLSSISDFMERRRNFWISKFENPNPGDIIVYGFSLSRSVLTEFARNYPAAVVKSINSETIREKTAFSYIINLKLNEKQSDVQ</sequence>